<gene>
    <name evidence="3" type="ORF">B0T25DRAFT_456188</name>
</gene>
<dbReference type="Proteomes" id="UP001275084">
    <property type="component" value="Unassembled WGS sequence"/>
</dbReference>
<dbReference type="SUPFAM" id="SSF48350">
    <property type="entry name" value="GTPase activation domain, GAP"/>
    <property type="match status" value="1"/>
</dbReference>
<feature type="region of interest" description="Disordered" evidence="1">
    <location>
        <begin position="1"/>
        <end position="43"/>
    </location>
</feature>
<dbReference type="GO" id="GO:0005096">
    <property type="term" value="F:GTPase activator activity"/>
    <property type="evidence" value="ECO:0007669"/>
    <property type="project" value="InterPro"/>
</dbReference>
<accession>A0AAJ0HJT2</accession>
<comment type="caution">
    <text evidence="3">The sequence shown here is derived from an EMBL/GenBank/DDBJ whole genome shotgun (WGS) entry which is preliminary data.</text>
</comment>
<feature type="domain" description="Rho-GAP" evidence="2">
    <location>
        <begin position="131"/>
        <end position="340"/>
    </location>
</feature>
<dbReference type="Gene3D" id="1.10.555.10">
    <property type="entry name" value="Rho GTPase activation protein"/>
    <property type="match status" value="1"/>
</dbReference>
<feature type="compositionally biased region" description="Low complexity" evidence="1">
    <location>
        <begin position="10"/>
        <end position="21"/>
    </location>
</feature>
<evidence type="ECO:0000313" key="4">
    <source>
        <dbReference type="Proteomes" id="UP001275084"/>
    </source>
</evidence>
<feature type="region of interest" description="Disordered" evidence="1">
    <location>
        <begin position="66"/>
        <end position="112"/>
    </location>
</feature>
<dbReference type="InterPro" id="IPR000198">
    <property type="entry name" value="RhoGAP_dom"/>
</dbReference>
<name>A0AAJ0HJT2_9PEZI</name>
<evidence type="ECO:0000259" key="2">
    <source>
        <dbReference type="PROSITE" id="PS50238"/>
    </source>
</evidence>
<evidence type="ECO:0000313" key="3">
    <source>
        <dbReference type="EMBL" id="KAK3353956.1"/>
    </source>
</evidence>
<dbReference type="EMBL" id="JAUIQD010000004">
    <property type="protein sequence ID" value="KAK3353956.1"/>
    <property type="molecule type" value="Genomic_DNA"/>
</dbReference>
<reference evidence="3" key="2">
    <citation type="submission" date="2023-06" db="EMBL/GenBank/DDBJ databases">
        <authorList>
            <consortium name="Lawrence Berkeley National Laboratory"/>
            <person name="Haridas S."/>
            <person name="Hensen N."/>
            <person name="Bonometti L."/>
            <person name="Westerberg I."/>
            <person name="Brannstrom I.O."/>
            <person name="Guillou S."/>
            <person name="Cros-Aarteil S."/>
            <person name="Calhoun S."/>
            <person name="Kuo A."/>
            <person name="Mondo S."/>
            <person name="Pangilinan J."/>
            <person name="Riley R."/>
            <person name="Labutti K."/>
            <person name="Andreopoulos B."/>
            <person name="Lipzen A."/>
            <person name="Chen C."/>
            <person name="Yanf M."/>
            <person name="Daum C."/>
            <person name="Ng V."/>
            <person name="Clum A."/>
            <person name="Steindorff A."/>
            <person name="Ohm R."/>
            <person name="Martin F."/>
            <person name="Silar P."/>
            <person name="Natvig D."/>
            <person name="Lalanne C."/>
            <person name="Gautier V."/>
            <person name="Ament-Velasquez S.L."/>
            <person name="Kruys A."/>
            <person name="Hutchinson M.I."/>
            <person name="Powell A.J."/>
            <person name="Barry K."/>
            <person name="Miller A.N."/>
            <person name="Grigoriev I.V."/>
            <person name="Debuchy R."/>
            <person name="Gladieux P."/>
            <person name="Thoren M.H."/>
            <person name="Johannesson H."/>
        </authorList>
    </citation>
    <scope>NUCLEOTIDE SEQUENCE</scope>
    <source>
        <strain evidence="3">CBS 955.72</strain>
    </source>
</reference>
<dbReference type="CDD" id="cd00159">
    <property type="entry name" value="RhoGAP"/>
    <property type="match status" value="1"/>
</dbReference>
<dbReference type="GO" id="GO:0031267">
    <property type="term" value="F:small GTPase binding"/>
    <property type="evidence" value="ECO:0007669"/>
    <property type="project" value="InterPro"/>
</dbReference>
<dbReference type="AlphaFoldDB" id="A0AAJ0HJT2"/>
<dbReference type="InterPro" id="IPR039767">
    <property type="entry name" value="RALBP1"/>
</dbReference>
<dbReference type="SMART" id="SM00324">
    <property type="entry name" value="RhoGAP"/>
    <property type="match status" value="1"/>
</dbReference>
<reference evidence="3" key="1">
    <citation type="journal article" date="2023" name="Mol. Phylogenet. Evol.">
        <title>Genome-scale phylogeny and comparative genomics of the fungal order Sordariales.</title>
        <authorList>
            <person name="Hensen N."/>
            <person name="Bonometti L."/>
            <person name="Westerberg I."/>
            <person name="Brannstrom I.O."/>
            <person name="Guillou S."/>
            <person name="Cros-Aarteil S."/>
            <person name="Calhoun S."/>
            <person name="Haridas S."/>
            <person name="Kuo A."/>
            <person name="Mondo S."/>
            <person name="Pangilinan J."/>
            <person name="Riley R."/>
            <person name="LaButti K."/>
            <person name="Andreopoulos B."/>
            <person name="Lipzen A."/>
            <person name="Chen C."/>
            <person name="Yan M."/>
            <person name="Daum C."/>
            <person name="Ng V."/>
            <person name="Clum A."/>
            <person name="Steindorff A."/>
            <person name="Ohm R.A."/>
            <person name="Martin F."/>
            <person name="Silar P."/>
            <person name="Natvig D.O."/>
            <person name="Lalanne C."/>
            <person name="Gautier V."/>
            <person name="Ament-Velasquez S.L."/>
            <person name="Kruys A."/>
            <person name="Hutchinson M.I."/>
            <person name="Powell A.J."/>
            <person name="Barry K."/>
            <person name="Miller A.N."/>
            <person name="Grigoriev I.V."/>
            <person name="Debuchy R."/>
            <person name="Gladieux P."/>
            <person name="Hiltunen Thoren M."/>
            <person name="Johannesson H."/>
        </authorList>
    </citation>
    <scope>NUCLEOTIDE SEQUENCE</scope>
    <source>
        <strain evidence="3">CBS 955.72</strain>
    </source>
</reference>
<protein>
    <submittedName>
        <fullName evidence="3">Rho GTPase activation protein</fullName>
    </submittedName>
</protein>
<evidence type="ECO:0000256" key="1">
    <source>
        <dbReference type="SAM" id="MobiDB-lite"/>
    </source>
</evidence>
<dbReference type="Pfam" id="PF00620">
    <property type="entry name" value="RhoGAP"/>
    <property type="match status" value="1"/>
</dbReference>
<proteinExistence type="predicted"/>
<keyword evidence="4" id="KW-1185">Reference proteome</keyword>
<feature type="compositionally biased region" description="Polar residues" evidence="1">
    <location>
        <begin position="29"/>
        <end position="41"/>
    </location>
</feature>
<feature type="compositionally biased region" description="Pro residues" evidence="1">
    <location>
        <begin position="80"/>
        <end position="96"/>
    </location>
</feature>
<dbReference type="PROSITE" id="PS50238">
    <property type="entry name" value="RHOGAP"/>
    <property type="match status" value="1"/>
</dbReference>
<dbReference type="InterPro" id="IPR008936">
    <property type="entry name" value="Rho_GTPase_activation_prot"/>
</dbReference>
<sequence>MSTARPSTCTTRSETSLSSHSSLEDWGSNKGSPGRQSSNIFSRFRGRPIGRLFSDEEYLERRSLTPQELLPTLKQQDDAAPPPFSMTMKPLPPEPKVPSKSRGFFSSPTTTTISSPSDESLVFGVDLKESIRLAPMRARISHKGKSTSSRDFPLSIYKCCEFILQSDPLDHSIFSTPGSTTNVFQLRTIFNTAPSYGETFSFVGTHFTPHDAASLILLYLSELPKPLVPPTALKGWIMLARQEGAIEPPAPRLLETGLDFWVDVLNRLPAVNRSVVKHLLGVFAGVVTRWERVDEADARQLAAGVAGAVFQNTGEDKGGKKGVHATLALAFLIKKRGEYEVEVGKRREKKEGFLPSTREIMEWKGQQ</sequence>
<organism evidence="3 4">
    <name type="scientific">Lasiosphaeria hispida</name>
    <dbReference type="NCBI Taxonomy" id="260671"/>
    <lineage>
        <taxon>Eukaryota</taxon>
        <taxon>Fungi</taxon>
        <taxon>Dikarya</taxon>
        <taxon>Ascomycota</taxon>
        <taxon>Pezizomycotina</taxon>
        <taxon>Sordariomycetes</taxon>
        <taxon>Sordariomycetidae</taxon>
        <taxon>Sordariales</taxon>
        <taxon>Lasiosphaeriaceae</taxon>
        <taxon>Lasiosphaeria</taxon>
    </lineage>
</organism>
<dbReference type="GO" id="GO:0007264">
    <property type="term" value="P:small GTPase-mediated signal transduction"/>
    <property type="evidence" value="ECO:0007669"/>
    <property type="project" value="InterPro"/>
</dbReference>
<dbReference type="PANTHER" id="PTHR12783">
    <property type="entry name" value="RALA BINDING PROTEIN 1 RALBP1"/>
    <property type="match status" value="1"/>
</dbReference>
<dbReference type="PANTHER" id="PTHR12783:SF5">
    <property type="entry name" value="RALA-BINDING PROTEIN 1"/>
    <property type="match status" value="1"/>
</dbReference>